<dbReference type="InterPro" id="IPR009081">
    <property type="entry name" value="PP-bd_ACP"/>
</dbReference>
<keyword evidence="3 7" id="KW-0808">Transferase</keyword>
<evidence type="ECO:0000256" key="4">
    <source>
        <dbReference type="SAM" id="MobiDB-lite"/>
    </source>
</evidence>
<name>A0ABU1XGU5_9NOCA</name>
<dbReference type="Pfam" id="PF00550">
    <property type="entry name" value="PP-binding"/>
    <property type="match status" value="1"/>
</dbReference>
<evidence type="ECO:0000313" key="8">
    <source>
        <dbReference type="Proteomes" id="UP001251217"/>
    </source>
</evidence>
<dbReference type="Pfam" id="PF02801">
    <property type="entry name" value="Ketoacyl-synt_C"/>
    <property type="match status" value="1"/>
</dbReference>
<feature type="compositionally biased region" description="Basic and acidic residues" evidence="4">
    <location>
        <begin position="1084"/>
        <end position="1098"/>
    </location>
</feature>
<feature type="domain" description="Ketosynthase family 3 (KS3)" evidence="6">
    <location>
        <begin position="39"/>
        <end position="460"/>
    </location>
</feature>
<dbReference type="SMART" id="SM00823">
    <property type="entry name" value="PKS_PP"/>
    <property type="match status" value="1"/>
</dbReference>
<feature type="compositionally biased region" description="Low complexity" evidence="4">
    <location>
        <begin position="1069"/>
        <end position="1083"/>
    </location>
</feature>
<dbReference type="InterPro" id="IPR014030">
    <property type="entry name" value="Ketoacyl_synth_N"/>
</dbReference>
<dbReference type="CDD" id="cd00833">
    <property type="entry name" value="PKS"/>
    <property type="match status" value="1"/>
</dbReference>
<organism evidence="7 8">
    <name type="scientific">Nocardia kruczakiae</name>
    <dbReference type="NCBI Taxonomy" id="261477"/>
    <lineage>
        <taxon>Bacteria</taxon>
        <taxon>Bacillati</taxon>
        <taxon>Actinomycetota</taxon>
        <taxon>Actinomycetes</taxon>
        <taxon>Mycobacteriales</taxon>
        <taxon>Nocardiaceae</taxon>
        <taxon>Nocardia</taxon>
    </lineage>
</organism>
<dbReference type="PROSITE" id="PS00606">
    <property type="entry name" value="KS3_1"/>
    <property type="match status" value="1"/>
</dbReference>
<keyword evidence="8" id="KW-1185">Reference proteome</keyword>
<dbReference type="InterPro" id="IPR020841">
    <property type="entry name" value="PKS_Beta-ketoAc_synthase_dom"/>
</dbReference>
<comment type="caution">
    <text evidence="7">The sequence shown here is derived from an EMBL/GenBank/DDBJ whole genome shotgun (WGS) entry which is preliminary data.</text>
</comment>
<dbReference type="RefSeq" id="WP_310403095.1">
    <property type="nucleotide sequence ID" value="NZ_JAVDWW010000005.1"/>
</dbReference>
<dbReference type="Gene3D" id="3.40.366.10">
    <property type="entry name" value="Malonyl-Coenzyme A Acyl Carrier Protein, domain 2"/>
    <property type="match status" value="2"/>
</dbReference>
<dbReference type="InterPro" id="IPR018201">
    <property type="entry name" value="Ketoacyl_synth_AS"/>
</dbReference>
<dbReference type="Gene3D" id="3.40.47.10">
    <property type="match status" value="1"/>
</dbReference>
<evidence type="ECO:0000313" key="7">
    <source>
        <dbReference type="EMBL" id="MDR7169761.1"/>
    </source>
</evidence>
<dbReference type="SUPFAM" id="SSF52151">
    <property type="entry name" value="FabD/lysophospholipase-like"/>
    <property type="match status" value="1"/>
</dbReference>
<dbReference type="Gene3D" id="1.10.1200.10">
    <property type="entry name" value="ACP-like"/>
    <property type="match status" value="1"/>
</dbReference>
<dbReference type="InterPro" id="IPR032821">
    <property type="entry name" value="PKS_assoc"/>
</dbReference>
<dbReference type="SUPFAM" id="SSF47336">
    <property type="entry name" value="ACP-like"/>
    <property type="match status" value="1"/>
</dbReference>
<dbReference type="InterPro" id="IPR016035">
    <property type="entry name" value="Acyl_Trfase/lysoPLipase"/>
</dbReference>
<dbReference type="InterPro" id="IPR050091">
    <property type="entry name" value="PKS_NRPS_Biosynth_Enz"/>
</dbReference>
<dbReference type="InterPro" id="IPR014031">
    <property type="entry name" value="Ketoacyl_synth_C"/>
</dbReference>
<proteinExistence type="predicted"/>
<sequence length="1134" mass="118604">MSAAPSESAGTGGAAPDREQRIAAALRAARERLAEPRPAEPIAIVGIGCRFPGGITDPDSLWDVVAGGVDATGEQPGDRWDVQRFYDPDPDKPGTIYTTRGGFLDAVDMFDADFFGISPREAHAMDPQQRLLLEIAWEAVENAGIAPQRLRGSDTGLFVGFSWRDYDRVAVADVPEAMNAYAGLGNTPSIAVGRVAYTLDLHGPVSLVDTACSSSLVAVHQAVQSLRNGDCSTALAGGVNLILSPFSTMFCCRIRALSPDGRCKTFDASADGYGRAEGAGLVVLKRLTQAQRDGDRIYAVIRGSAVNHDGRTGGLTVPSARAQEAVVRAALRTANVEPAQVNYIEAHGTGTALGDPIEIGALNSVFGAARAPLWVGSIKSNFGHAETAAGIAGLIKAALAVQRGVVPPTLHVREPNPRIDWASGSARVVTETTPWPAGSRIAGVSSFGFSGTNAHVVVEQPPVATASGTAVPTGLLTLSARTDEALRAQSRRFALALRTVEPAQIESVCATANLGRNTFEHRLAVVAGSTTAMAAALDAHSAGQWQPAVVTGHVPRGRAVRTALLIGHREPGVEPLDRENYTGSGVFRTAVDECLDATSSRESFRTALFAGLAPHQAQRVPGLADALAFVHRYAITRQLLAFGLRPAAVLGVGVGEYVAAAIAGILEPAVALRASVSTAALLGERAVARTDDGALLEAVLRETGARLCGQTGDRYLLEAGPGGREPLLHRLRAAGIAATTHAELRDHLGTAVPDLGQPGDPELTVASAHTGMRLGREAADPAYWSSRPLWPAHLDRAFDTLRELDCTVVVEVAGATLTDLAGNRLSESENRRLTTGTTRGELTRCTAGLFAAGAVDDLRDLHGTDYPRITLPTYPFQRRRFWVEAPGATHGEPSAPAATALPPHAETLGVDARDAARTAPHDAAGASRPATTATSEVRGVAADSTVPASPARNGAGATVPDAPGASAVEPARTDADLFLLRRRVSAVVVASIRQVFQMPESDPVDLHTPLQELGFDSLMAIELRTVLGRALALPIEAAFAFEFPTATAQITELTARLAVAPAIPPAPVAEPAMSAPAAAPTTTEPEHHDGEADPRPRPFDIPVSTTRTPLDGLSESDLIALARAEVAALEEVLR</sequence>
<accession>A0ABU1XGU5</accession>
<reference evidence="7 8" key="1">
    <citation type="submission" date="2023-07" db="EMBL/GenBank/DDBJ databases">
        <title>Sorghum-associated microbial communities from plants grown in Nebraska, USA.</title>
        <authorList>
            <person name="Schachtman D."/>
        </authorList>
    </citation>
    <scope>NUCLEOTIDE SEQUENCE [LARGE SCALE GENOMIC DNA]</scope>
    <source>
        <strain evidence="7 8">4272</strain>
    </source>
</reference>
<dbReference type="PANTHER" id="PTHR43775">
    <property type="entry name" value="FATTY ACID SYNTHASE"/>
    <property type="match status" value="1"/>
</dbReference>
<dbReference type="InterPro" id="IPR014043">
    <property type="entry name" value="Acyl_transferase_dom"/>
</dbReference>
<dbReference type="SUPFAM" id="SSF53901">
    <property type="entry name" value="Thiolase-like"/>
    <property type="match status" value="1"/>
</dbReference>
<keyword evidence="2" id="KW-0597">Phosphoprotein</keyword>
<dbReference type="PROSITE" id="PS50075">
    <property type="entry name" value="CARRIER"/>
    <property type="match status" value="1"/>
</dbReference>
<dbReference type="InterPro" id="IPR020806">
    <property type="entry name" value="PKS_PP-bd"/>
</dbReference>
<dbReference type="InterPro" id="IPR016039">
    <property type="entry name" value="Thiolase-like"/>
</dbReference>
<evidence type="ECO:0000259" key="6">
    <source>
        <dbReference type="PROSITE" id="PS52004"/>
    </source>
</evidence>
<dbReference type="Pfam" id="PF16197">
    <property type="entry name" value="KAsynt_C_assoc"/>
    <property type="match status" value="1"/>
</dbReference>
<protein>
    <submittedName>
        <fullName evidence="7">Acyl transferase domain-containing protein</fullName>
    </submittedName>
</protein>
<dbReference type="PROSITE" id="PS52004">
    <property type="entry name" value="KS3_2"/>
    <property type="match status" value="1"/>
</dbReference>
<dbReference type="Pfam" id="PF00109">
    <property type="entry name" value="ketoacyl-synt"/>
    <property type="match status" value="1"/>
</dbReference>
<feature type="region of interest" description="Disordered" evidence="4">
    <location>
        <begin position="1069"/>
        <end position="1108"/>
    </location>
</feature>
<evidence type="ECO:0000259" key="5">
    <source>
        <dbReference type="PROSITE" id="PS50075"/>
    </source>
</evidence>
<evidence type="ECO:0000256" key="1">
    <source>
        <dbReference type="ARBA" id="ARBA00022450"/>
    </source>
</evidence>
<dbReference type="Proteomes" id="UP001251217">
    <property type="component" value="Unassembled WGS sequence"/>
</dbReference>
<gene>
    <name evidence="7" type="ORF">J2W56_003505</name>
</gene>
<dbReference type="GO" id="GO:0016740">
    <property type="term" value="F:transferase activity"/>
    <property type="evidence" value="ECO:0007669"/>
    <property type="project" value="UniProtKB-KW"/>
</dbReference>
<dbReference type="InterPro" id="IPR001227">
    <property type="entry name" value="Ac_transferase_dom_sf"/>
</dbReference>
<dbReference type="EMBL" id="JAVDWW010000005">
    <property type="protein sequence ID" value="MDR7169761.1"/>
    <property type="molecule type" value="Genomic_DNA"/>
</dbReference>
<dbReference type="Gene3D" id="3.30.70.3290">
    <property type="match status" value="2"/>
</dbReference>
<feature type="region of interest" description="Disordered" evidence="4">
    <location>
        <begin position="916"/>
        <end position="968"/>
    </location>
</feature>
<evidence type="ECO:0000256" key="3">
    <source>
        <dbReference type="ARBA" id="ARBA00022679"/>
    </source>
</evidence>
<dbReference type="SMART" id="SM00825">
    <property type="entry name" value="PKS_KS"/>
    <property type="match status" value="1"/>
</dbReference>
<keyword evidence="1" id="KW-0596">Phosphopantetheine</keyword>
<dbReference type="InterPro" id="IPR036736">
    <property type="entry name" value="ACP-like_sf"/>
</dbReference>
<feature type="domain" description="Carrier" evidence="5">
    <location>
        <begin position="982"/>
        <end position="1057"/>
    </location>
</feature>
<dbReference type="SMART" id="SM00827">
    <property type="entry name" value="PKS_AT"/>
    <property type="match status" value="1"/>
</dbReference>
<evidence type="ECO:0000256" key="2">
    <source>
        <dbReference type="ARBA" id="ARBA00022553"/>
    </source>
</evidence>
<dbReference type="PANTHER" id="PTHR43775:SF51">
    <property type="entry name" value="INACTIVE PHENOLPHTHIOCEROL SYNTHESIS POLYKETIDE SYNTHASE TYPE I PKS1-RELATED"/>
    <property type="match status" value="1"/>
</dbReference>